<proteinExistence type="predicted"/>
<feature type="non-terminal residue" evidence="1">
    <location>
        <position position="170"/>
    </location>
</feature>
<reference evidence="1" key="1">
    <citation type="journal article" date="2014" name="Front. Microbiol.">
        <title>High frequency of phylogenetically diverse reductive dehalogenase-homologous genes in deep subseafloor sedimentary metagenomes.</title>
        <authorList>
            <person name="Kawai M."/>
            <person name="Futagami T."/>
            <person name="Toyoda A."/>
            <person name="Takaki Y."/>
            <person name="Nishi S."/>
            <person name="Hori S."/>
            <person name="Arai W."/>
            <person name="Tsubouchi T."/>
            <person name="Morono Y."/>
            <person name="Uchiyama I."/>
            <person name="Ito T."/>
            <person name="Fujiyama A."/>
            <person name="Inagaki F."/>
            <person name="Takami H."/>
        </authorList>
    </citation>
    <scope>NUCLEOTIDE SEQUENCE</scope>
    <source>
        <strain evidence="1">Expedition CK06-06</strain>
    </source>
</reference>
<accession>X1LJ84</accession>
<dbReference type="Gene3D" id="3.40.640.10">
    <property type="entry name" value="Type I PLP-dependent aspartate aminotransferase-like (Major domain)"/>
    <property type="match status" value="1"/>
</dbReference>
<dbReference type="GO" id="GO:0000271">
    <property type="term" value="P:polysaccharide biosynthetic process"/>
    <property type="evidence" value="ECO:0007669"/>
    <property type="project" value="TreeGrafter"/>
</dbReference>
<dbReference type="Pfam" id="PF01041">
    <property type="entry name" value="DegT_DnrJ_EryC1"/>
    <property type="match status" value="1"/>
</dbReference>
<protein>
    <recommendedName>
        <fullName evidence="2">Lipopolysaccharide biosynthesis protein RfbH</fullName>
    </recommendedName>
</protein>
<dbReference type="GO" id="GO:0008483">
    <property type="term" value="F:transaminase activity"/>
    <property type="evidence" value="ECO:0007669"/>
    <property type="project" value="TreeGrafter"/>
</dbReference>
<sequence length="170" mass="19219">MKADSIKSEIFKKVKQYYKEKFEKEEKFVPGETKINYAGRVFDEKEIINLVDSALEFWLTAGRYADEFEKRLSNFIGTKYCALTNSGSSANLLAISALTSQKLKDRKLKPGDEIITVAAAFPTTITPIIQNRLIPVFVDIELKTYNIDISKLEDALSEKTKGVFLAHTLV</sequence>
<dbReference type="EMBL" id="BARV01012169">
    <property type="protein sequence ID" value="GAI02425.1"/>
    <property type="molecule type" value="Genomic_DNA"/>
</dbReference>
<organism evidence="1">
    <name type="scientific">marine sediment metagenome</name>
    <dbReference type="NCBI Taxonomy" id="412755"/>
    <lineage>
        <taxon>unclassified sequences</taxon>
        <taxon>metagenomes</taxon>
        <taxon>ecological metagenomes</taxon>
    </lineage>
</organism>
<dbReference type="PANTHER" id="PTHR30244">
    <property type="entry name" value="TRANSAMINASE"/>
    <property type="match status" value="1"/>
</dbReference>
<dbReference type="InterPro" id="IPR015421">
    <property type="entry name" value="PyrdxlP-dep_Trfase_major"/>
</dbReference>
<evidence type="ECO:0000313" key="1">
    <source>
        <dbReference type="EMBL" id="GAI02425.1"/>
    </source>
</evidence>
<dbReference type="PANTHER" id="PTHR30244:SF34">
    <property type="entry name" value="DTDP-4-AMINO-4,6-DIDEOXYGALACTOSE TRANSAMINASE"/>
    <property type="match status" value="1"/>
</dbReference>
<dbReference type="GO" id="GO:0030170">
    <property type="term" value="F:pyridoxal phosphate binding"/>
    <property type="evidence" value="ECO:0007669"/>
    <property type="project" value="TreeGrafter"/>
</dbReference>
<dbReference type="SUPFAM" id="SSF53383">
    <property type="entry name" value="PLP-dependent transferases"/>
    <property type="match status" value="1"/>
</dbReference>
<evidence type="ECO:0008006" key="2">
    <source>
        <dbReference type="Google" id="ProtNLM"/>
    </source>
</evidence>
<name>X1LJ84_9ZZZZ</name>
<dbReference type="InterPro" id="IPR015424">
    <property type="entry name" value="PyrdxlP-dep_Trfase"/>
</dbReference>
<dbReference type="AlphaFoldDB" id="X1LJ84"/>
<comment type="caution">
    <text evidence="1">The sequence shown here is derived from an EMBL/GenBank/DDBJ whole genome shotgun (WGS) entry which is preliminary data.</text>
</comment>
<gene>
    <name evidence="1" type="ORF">S06H3_22677</name>
</gene>
<dbReference type="InterPro" id="IPR000653">
    <property type="entry name" value="DegT/StrS_aminotransferase"/>
</dbReference>